<accession>A0A232F1W7</accession>
<feature type="region of interest" description="Disordered" evidence="2">
    <location>
        <begin position="1223"/>
        <end position="1242"/>
    </location>
</feature>
<feature type="compositionally biased region" description="Basic and acidic residues" evidence="2">
    <location>
        <begin position="1075"/>
        <end position="1089"/>
    </location>
</feature>
<feature type="compositionally biased region" description="Polar residues" evidence="2">
    <location>
        <begin position="1044"/>
        <end position="1069"/>
    </location>
</feature>
<feature type="compositionally biased region" description="Basic and acidic residues" evidence="2">
    <location>
        <begin position="328"/>
        <end position="341"/>
    </location>
</feature>
<evidence type="ECO:0000256" key="1">
    <source>
        <dbReference type="SAM" id="Coils"/>
    </source>
</evidence>
<feature type="region of interest" description="Disordered" evidence="2">
    <location>
        <begin position="105"/>
        <end position="131"/>
    </location>
</feature>
<keyword evidence="4" id="KW-1185">Reference proteome</keyword>
<proteinExistence type="predicted"/>
<evidence type="ECO:0000313" key="4">
    <source>
        <dbReference type="Proteomes" id="UP000215335"/>
    </source>
</evidence>
<feature type="region of interest" description="Disordered" evidence="2">
    <location>
        <begin position="36"/>
        <end position="74"/>
    </location>
</feature>
<feature type="region of interest" description="Disordered" evidence="2">
    <location>
        <begin position="305"/>
        <end position="353"/>
    </location>
</feature>
<feature type="coiled-coil region" evidence="1">
    <location>
        <begin position="1621"/>
        <end position="1648"/>
    </location>
</feature>
<evidence type="ECO:0000313" key="3">
    <source>
        <dbReference type="EMBL" id="OXU24714.1"/>
    </source>
</evidence>
<dbReference type="EMBL" id="NNAY01001213">
    <property type="protein sequence ID" value="OXU24714.1"/>
    <property type="molecule type" value="Genomic_DNA"/>
</dbReference>
<dbReference type="Proteomes" id="UP000215335">
    <property type="component" value="Unassembled WGS sequence"/>
</dbReference>
<feature type="compositionally biased region" description="Acidic residues" evidence="2">
    <location>
        <begin position="607"/>
        <end position="617"/>
    </location>
</feature>
<keyword evidence="1" id="KW-0175">Coiled coil</keyword>
<feature type="compositionally biased region" description="Basic and acidic residues" evidence="2">
    <location>
        <begin position="595"/>
        <end position="606"/>
    </location>
</feature>
<dbReference type="OrthoDB" id="432970at2759"/>
<feature type="region of interest" description="Disordered" evidence="2">
    <location>
        <begin position="1044"/>
        <end position="1089"/>
    </location>
</feature>
<feature type="compositionally biased region" description="Basic and acidic residues" evidence="2">
    <location>
        <begin position="105"/>
        <end position="126"/>
    </location>
</feature>
<evidence type="ECO:0000256" key="2">
    <source>
        <dbReference type="SAM" id="MobiDB-lite"/>
    </source>
</evidence>
<feature type="compositionally biased region" description="Basic and acidic residues" evidence="2">
    <location>
        <begin position="618"/>
        <end position="632"/>
    </location>
</feature>
<organism evidence="3 4">
    <name type="scientific">Trichomalopsis sarcophagae</name>
    <dbReference type="NCBI Taxonomy" id="543379"/>
    <lineage>
        <taxon>Eukaryota</taxon>
        <taxon>Metazoa</taxon>
        <taxon>Ecdysozoa</taxon>
        <taxon>Arthropoda</taxon>
        <taxon>Hexapoda</taxon>
        <taxon>Insecta</taxon>
        <taxon>Pterygota</taxon>
        <taxon>Neoptera</taxon>
        <taxon>Endopterygota</taxon>
        <taxon>Hymenoptera</taxon>
        <taxon>Apocrita</taxon>
        <taxon>Proctotrupomorpha</taxon>
        <taxon>Chalcidoidea</taxon>
        <taxon>Pteromalidae</taxon>
        <taxon>Pteromalinae</taxon>
        <taxon>Trichomalopsis</taxon>
    </lineage>
</organism>
<comment type="caution">
    <text evidence="3">The sequence shown here is derived from an EMBL/GenBank/DDBJ whole genome shotgun (WGS) entry which is preliminary data.</text>
</comment>
<gene>
    <name evidence="3" type="ORF">TSAR_004289</name>
</gene>
<name>A0A232F1W7_9HYME</name>
<reference evidence="3 4" key="1">
    <citation type="journal article" date="2017" name="Curr. Biol.">
        <title>The Evolution of Venom by Co-option of Single-Copy Genes.</title>
        <authorList>
            <person name="Martinson E.O."/>
            <person name="Mrinalini"/>
            <person name="Kelkar Y.D."/>
            <person name="Chang C.H."/>
            <person name="Werren J.H."/>
        </authorList>
    </citation>
    <scope>NUCLEOTIDE SEQUENCE [LARGE SCALE GENOMIC DNA]</scope>
    <source>
        <strain evidence="3 4">Alberta</strain>
        <tissue evidence="3">Whole body</tissue>
    </source>
</reference>
<sequence>MSKDNEDRYCDYPFRLRKISGLPSDFIRPDVLPVREIPHETDPRRERSVQHALDLQRTRDENNPPPRDKPVNNDIPWKLRRIDDIDNKSIKLNDTAHMPHCRDPRRAEIVNPRPREGEATSTERPRPPTPNLVENFQIQVELATCPVLTVDRTEWPESVHSYIDVIPHECNILRASLSKMSEQPVDVDNENVNILLETIRRRENNDDVEIVEDDDVTEVSGYNSGDATKPMLSMNDVNRVYDVEFPLGSFLGDEELPPIPVVKPEPKLVRPVPSFDESNIDLVDLCDDDENAIVGGVIEVITLDSDDDGANNRGDASVPEESITPTEQHMDSTSRVSDRPRIPSFPRGQRESARRVLLPAASGNGVVNSDTATPSQSPQVLLDEVSSMHVDAEIRQVRDNDAISAAGRNRTWRHLDDARINEVQEVVEFDEISDSMKEADWADDSIIFRPNNDETGDGVINSDNENEPEFQMECETTEACENFDNEPCLLNNNKTDDDEPAPRRISIVTSEAFEAQKKLLIDVISHANDDMGNDSEYLDILPSPMEETTSQQTTPENVTTEQLQRVINDMTSANYLGRSIFANCSPIEDTTLACPEKRKTREKGQEFPEENSEEVPEPPEKERRTSERKESLDQDENTVVVSEPSEQRVLKVNTPAAVPNASSAIALLHQSKSMQYLPARNNAPPVMTSTIFNFDRALLNHLINYVRNFNIERSSIEFMLHDYNGLSVTRAMQVVNETFWRNRYNHWSHRDRDRSISTESSDLFISEDTIDILPQDDQIANNIDASYFLKFPGLKANKLAIESDMQTISQDSRFYSCYSFSKRPRSKSYDSCNNHNKSISPIKLTLTRDQSNQQNWFASTKKSPSISEYNNLGKTSHKLNYFTENVKTSCHLTLGFTKNQSYADKTVPELENNDYISKPIISDKFIGKQSLEKHLSPFLKSRIKRPHQVTETVDMLQSNFTSKRPKLSEQALDANINININYINNHLGCMSQQDIKSVELSQSFSDFSKKDLPKSFKNNVSNLNISLSYSDTCEKHNVLHIRSESNGNVQIDHNSNIAKNRHNIQNISSPKRKKSPEQNERGKRTSVEMNERKKMKIGQKFAEIFGDSDSDALEIISSPSNFASSEKGLSKDDSHHSDANCETNVTVKQVTLNKHDINATLEKLSKVSEIESVLNTAEKCIKMATNDIVLDQSEHSSSSIQENQDFGKSLKLTESTTLGVNESSKLSTRAVHPKKSDKNSMSLEKIETTTESVTINIKANELADKCVSKVQSNVSFEHFSSNTSEISLSKTTEINSPTSITEETSSKVTSEDQVEIHELTTISAKTNEFVDKCANTVQSNVSSDNTSSSTTFEVTSKDQELCNLNGTNCDSSKDNSVETMNLQEGDFDFQVDNRSVCSYDDCLYSDTAESEDLTCSYIVKIQGLGNDESTNNSKKPKNQHLLVSKRSEVTAEQNNTYCFEKSPTYINECVSNEISDSTGANNEKTITKDFNSYNAEESFDYDSDNQLIICESPVQNEVSSSTISFPNQNSPITFGNSNNINKETSLLSSIDAAEPNRTGAAPDENILADLKDINILKKYNLFIEEVPSESFTESIENQEELEAFESLKKINDYLENATYENIIEEHNNQSLNEQLKNLIEEFKKFNIHCIDIDADKVINATKSIDNSNSTVRKCSGTFKLRNINELLEKPQTNIDSANEKKAGKVVKTQSQEFSSIIESIYNSISSSLEQLILIVKSISFTKQIHSPVGIKNIPSTVSQFNNQSCENVLPVNLSQSTALANNSRVCIKLASNMFSNEFSTTDDLPTIYSMESPLLDTLQILMPALKTKEDVEKYKKLLISKLDSHLELLQNIPRKDIIRFSDDLLKYNTLSEKTWEFQQLILTIMQCISRLIYCAVEENKQRIIQIIEKTINLSKHKQVYLGEAIILYQKLATQGLCNKYIFLYDPLTNEFDVDRSPMPDKDFKMNDIQMTIYFEQITSYRSLQKLPHLEISDLKAIASKPITTHQINSFQSFSTNNVQMTVSNLGNAQNLEQMLNNHTILIPSCVPQSTGIQVPPVPMPINPLIQRVCSMCKKANTVMIICYYKNVVYCSLSCHARDWINCAKLSFYKM</sequence>
<protein>
    <submittedName>
        <fullName evidence="3">Uncharacterized protein</fullName>
    </submittedName>
</protein>
<feature type="region of interest" description="Disordered" evidence="2">
    <location>
        <begin position="595"/>
        <end position="646"/>
    </location>
</feature>
<feature type="compositionally biased region" description="Basic and acidic residues" evidence="2">
    <location>
        <begin position="36"/>
        <end position="71"/>
    </location>
</feature>